<dbReference type="Proteomes" id="UP000011115">
    <property type="component" value="Unassembled WGS sequence"/>
</dbReference>
<dbReference type="SUPFAM" id="SSF52058">
    <property type="entry name" value="L domain-like"/>
    <property type="match status" value="1"/>
</dbReference>
<reference evidence="2" key="1">
    <citation type="journal article" date="2011" name="Nature">
        <title>Genome sequence and analysis of the tuber crop potato.</title>
        <authorList>
            <consortium name="The Potato Genome Sequencing Consortium"/>
        </authorList>
    </citation>
    <scope>NUCLEOTIDE SEQUENCE [LARGE SCALE GENOMIC DNA]</scope>
    <source>
        <strain evidence="2">cv. DM1-3 516 R44</strain>
    </source>
</reference>
<evidence type="ECO:0000313" key="1">
    <source>
        <dbReference type="EnsemblPlants" id="PGSC0003DMT400062742"/>
    </source>
</evidence>
<organism evidence="1 2">
    <name type="scientific">Solanum tuberosum</name>
    <name type="common">Potato</name>
    <dbReference type="NCBI Taxonomy" id="4113"/>
    <lineage>
        <taxon>Eukaryota</taxon>
        <taxon>Viridiplantae</taxon>
        <taxon>Streptophyta</taxon>
        <taxon>Embryophyta</taxon>
        <taxon>Tracheophyta</taxon>
        <taxon>Spermatophyta</taxon>
        <taxon>Magnoliopsida</taxon>
        <taxon>eudicotyledons</taxon>
        <taxon>Gunneridae</taxon>
        <taxon>Pentapetalae</taxon>
        <taxon>asterids</taxon>
        <taxon>lamiids</taxon>
        <taxon>Solanales</taxon>
        <taxon>Solanaceae</taxon>
        <taxon>Solanoideae</taxon>
        <taxon>Solaneae</taxon>
        <taxon>Solanum</taxon>
    </lineage>
</organism>
<dbReference type="AlphaFoldDB" id="M1C9H4"/>
<dbReference type="Gene3D" id="3.80.10.10">
    <property type="entry name" value="Ribonuclease Inhibitor"/>
    <property type="match status" value="1"/>
</dbReference>
<accession>M1C9H4</accession>
<keyword evidence="2" id="KW-1185">Reference proteome</keyword>
<dbReference type="HOGENOM" id="CLU_1075234_0_0_1"/>
<dbReference type="eggNOG" id="ENOG502SX2X">
    <property type="taxonomic scope" value="Eukaryota"/>
</dbReference>
<reference evidence="1" key="2">
    <citation type="submission" date="2015-06" db="UniProtKB">
        <authorList>
            <consortium name="EnsemblPlants"/>
        </authorList>
    </citation>
    <scope>IDENTIFICATION</scope>
    <source>
        <strain evidence="1">DM1-3 516 R44</strain>
    </source>
</reference>
<dbReference type="PaxDb" id="4113-PGSC0003DMT400062742"/>
<protein>
    <submittedName>
        <fullName evidence="1">Uncharacterized protein</fullName>
    </submittedName>
</protein>
<dbReference type="STRING" id="4113.M1C9H4"/>
<dbReference type="EnsemblPlants" id="PGSC0003DMT400062742">
    <property type="protein sequence ID" value="PGSC0003DMT400062742"/>
    <property type="gene ID" value="PGSC0003DMG400024418"/>
</dbReference>
<sequence>MDRLPRSGITNLDRLTCSGITNLDRLTCSGITNLDRLTCSGITNLDRLTCSGITNLDRLTCSGITNLDRLTCSGITNLDRLTCSGITNLDRLTHFSIIMGSVATFRHNYWIGYHVPSVDPVNVPAEESAARSRGRDIDKNVGVENVEDVGQEEEVQAETTDVPPIDLVLARQIMSFLKGLVGPGVLPSVQATQAPANPHVASTAPKTGGMGGNDAFFHPLLDSVMTDQEQAERIRKGRIKFLGFQACFEVGDGCDSMIV</sequence>
<evidence type="ECO:0000313" key="2">
    <source>
        <dbReference type="Proteomes" id="UP000011115"/>
    </source>
</evidence>
<dbReference type="Gramene" id="PGSC0003DMT400062742">
    <property type="protein sequence ID" value="PGSC0003DMT400062742"/>
    <property type="gene ID" value="PGSC0003DMG400024418"/>
</dbReference>
<name>M1C9H4_SOLTU</name>
<dbReference type="InterPro" id="IPR032675">
    <property type="entry name" value="LRR_dom_sf"/>
</dbReference>
<dbReference type="InParanoid" id="M1C9H4"/>
<proteinExistence type="predicted"/>